<accession>W9S1G6</accession>
<dbReference type="KEGG" id="mnt:21396159"/>
<dbReference type="InterPro" id="IPR002653">
    <property type="entry name" value="Znf_A20"/>
</dbReference>
<evidence type="ECO:0000256" key="1">
    <source>
        <dbReference type="ARBA" id="ARBA00003732"/>
    </source>
</evidence>
<evidence type="ECO:0000256" key="5">
    <source>
        <dbReference type="PROSITE-ProRule" id="PRU00449"/>
    </source>
</evidence>
<dbReference type="GO" id="GO:0003677">
    <property type="term" value="F:DNA binding"/>
    <property type="evidence" value="ECO:0007669"/>
    <property type="project" value="InterPro"/>
</dbReference>
<evidence type="ECO:0000313" key="9">
    <source>
        <dbReference type="Proteomes" id="UP000030645"/>
    </source>
</evidence>
<evidence type="ECO:0000256" key="4">
    <source>
        <dbReference type="ARBA" id="ARBA00022833"/>
    </source>
</evidence>
<proteinExistence type="predicted"/>
<dbReference type="AlphaFoldDB" id="W9S1G6"/>
<keyword evidence="4" id="KW-0862">Zinc</keyword>
<evidence type="ECO:0000259" key="6">
    <source>
        <dbReference type="PROSITE" id="PS51036"/>
    </source>
</evidence>
<dbReference type="InterPro" id="IPR000058">
    <property type="entry name" value="Znf_AN1"/>
</dbReference>
<dbReference type="PANTHER" id="PTHR10634:SF98">
    <property type="entry name" value="ZINC FINGER A20 AND AN1 DOMAIN-CONTAINING STRESS-ASSOCIATED PROTEIN 3"/>
    <property type="match status" value="1"/>
</dbReference>
<gene>
    <name evidence="8" type="ORF">L484_012970</name>
</gene>
<sequence>MEAILCANGCGFFGTAENRNMCSMCYKEFLKREIIAVSLKPTITTVDQHDDHASSSLASKNDIVAHVSEINAQLRELKIGKNRCKSCNKKVGLTGFNCRCGNLFCGRHRLPEAHACNINYKTVPRRNDHDHLAEIIQADKLKWSGGRA</sequence>
<dbReference type="SMART" id="SM00154">
    <property type="entry name" value="ZnF_AN1"/>
    <property type="match status" value="1"/>
</dbReference>
<organism evidence="8 9">
    <name type="scientific">Morus notabilis</name>
    <dbReference type="NCBI Taxonomy" id="981085"/>
    <lineage>
        <taxon>Eukaryota</taxon>
        <taxon>Viridiplantae</taxon>
        <taxon>Streptophyta</taxon>
        <taxon>Embryophyta</taxon>
        <taxon>Tracheophyta</taxon>
        <taxon>Spermatophyta</taxon>
        <taxon>Magnoliopsida</taxon>
        <taxon>eudicotyledons</taxon>
        <taxon>Gunneridae</taxon>
        <taxon>Pentapetalae</taxon>
        <taxon>rosids</taxon>
        <taxon>fabids</taxon>
        <taxon>Rosales</taxon>
        <taxon>Moraceae</taxon>
        <taxon>Moreae</taxon>
        <taxon>Morus</taxon>
    </lineage>
</organism>
<dbReference type="PROSITE" id="PS51036">
    <property type="entry name" value="ZF_A20"/>
    <property type="match status" value="1"/>
</dbReference>
<comment type="function">
    <text evidence="1">May be involved in environmental stress response.</text>
</comment>
<dbReference type="InterPro" id="IPR050652">
    <property type="entry name" value="AN1_A20_ZnFinger"/>
</dbReference>
<dbReference type="InterPro" id="IPR035896">
    <property type="entry name" value="AN1-like_Znf"/>
</dbReference>
<reference evidence="9" key="1">
    <citation type="submission" date="2013-01" db="EMBL/GenBank/DDBJ databases">
        <title>Draft Genome Sequence of a Mulberry Tree, Morus notabilis C.K. Schneid.</title>
        <authorList>
            <person name="He N."/>
            <person name="Zhao S."/>
        </authorList>
    </citation>
    <scope>NUCLEOTIDE SEQUENCE</scope>
</reference>
<dbReference type="eggNOG" id="KOG3173">
    <property type="taxonomic scope" value="Eukaryota"/>
</dbReference>
<name>W9S1G6_9ROSA</name>
<feature type="domain" description="AN1-type" evidence="7">
    <location>
        <begin position="78"/>
        <end position="124"/>
    </location>
</feature>
<dbReference type="SMART" id="SM00259">
    <property type="entry name" value="ZnF_A20"/>
    <property type="match status" value="1"/>
</dbReference>
<dbReference type="Proteomes" id="UP000030645">
    <property type="component" value="Unassembled WGS sequence"/>
</dbReference>
<keyword evidence="2" id="KW-0479">Metal-binding</keyword>
<evidence type="ECO:0000313" key="8">
    <source>
        <dbReference type="EMBL" id="EXC20894.1"/>
    </source>
</evidence>
<dbReference type="EMBL" id="KE345922">
    <property type="protein sequence ID" value="EXC20894.1"/>
    <property type="molecule type" value="Genomic_DNA"/>
</dbReference>
<evidence type="ECO:0000259" key="7">
    <source>
        <dbReference type="PROSITE" id="PS51039"/>
    </source>
</evidence>
<dbReference type="Gene3D" id="4.10.1110.10">
    <property type="entry name" value="AN1-like Zinc finger"/>
    <property type="match status" value="1"/>
</dbReference>
<dbReference type="Pfam" id="PF01754">
    <property type="entry name" value="zf-A20"/>
    <property type="match status" value="1"/>
</dbReference>
<dbReference type="PANTHER" id="PTHR10634">
    <property type="entry name" value="AN1-TYPE ZINC FINGER PROTEIN"/>
    <property type="match status" value="1"/>
</dbReference>
<dbReference type="PROSITE" id="PS51039">
    <property type="entry name" value="ZF_AN1"/>
    <property type="match status" value="1"/>
</dbReference>
<dbReference type="Pfam" id="PF01428">
    <property type="entry name" value="zf-AN1"/>
    <property type="match status" value="1"/>
</dbReference>
<evidence type="ECO:0000256" key="2">
    <source>
        <dbReference type="ARBA" id="ARBA00022723"/>
    </source>
</evidence>
<dbReference type="Gene3D" id="1.20.5.4770">
    <property type="match status" value="1"/>
</dbReference>
<evidence type="ECO:0000256" key="3">
    <source>
        <dbReference type="ARBA" id="ARBA00022771"/>
    </source>
</evidence>
<keyword evidence="3 5" id="KW-0863">Zinc-finger</keyword>
<keyword evidence="9" id="KW-1185">Reference proteome</keyword>
<dbReference type="SUPFAM" id="SSF57716">
    <property type="entry name" value="Glucocorticoid receptor-like (DNA-binding domain)"/>
    <property type="match status" value="1"/>
</dbReference>
<dbReference type="OrthoDB" id="428577at2759"/>
<dbReference type="STRING" id="981085.W9S1G6"/>
<dbReference type="SUPFAM" id="SSF118310">
    <property type="entry name" value="AN1-like Zinc finger"/>
    <property type="match status" value="1"/>
</dbReference>
<protein>
    <submittedName>
        <fullName evidence="8">Zinc finger A20 and AN1 domain-containing stress-associated protein 4</fullName>
    </submittedName>
</protein>
<dbReference type="GO" id="GO:0008270">
    <property type="term" value="F:zinc ion binding"/>
    <property type="evidence" value="ECO:0007669"/>
    <property type="project" value="UniProtKB-KW"/>
</dbReference>
<feature type="domain" description="A20-type" evidence="6">
    <location>
        <begin position="1"/>
        <end position="34"/>
    </location>
</feature>